<name>A0A392SXD5_9FABA</name>
<comment type="caution">
    <text evidence="2">The sequence shown here is derived from an EMBL/GenBank/DDBJ whole genome shotgun (WGS) entry which is preliminary data.</text>
</comment>
<reference evidence="2 3" key="1">
    <citation type="journal article" date="2018" name="Front. Plant Sci.">
        <title>Red Clover (Trifolium pratense) and Zigzag Clover (T. medium) - A Picture of Genomic Similarities and Differences.</title>
        <authorList>
            <person name="Dluhosova J."/>
            <person name="Istvanek J."/>
            <person name="Nedelnik J."/>
            <person name="Repkova J."/>
        </authorList>
    </citation>
    <scope>NUCLEOTIDE SEQUENCE [LARGE SCALE GENOMIC DNA]</scope>
    <source>
        <strain evidence="3">cv. 10/8</strain>
        <tissue evidence="2">Leaf</tissue>
    </source>
</reference>
<evidence type="ECO:0000313" key="2">
    <source>
        <dbReference type="EMBL" id="MCI53521.1"/>
    </source>
</evidence>
<organism evidence="2 3">
    <name type="scientific">Trifolium medium</name>
    <dbReference type="NCBI Taxonomy" id="97028"/>
    <lineage>
        <taxon>Eukaryota</taxon>
        <taxon>Viridiplantae</taxon>
        <taxon>Streptophyta</taxon>
        <taxon>Embryophyta</taxon>
        <taxon>Tracheophyta</taxon>
        <taxon>Spermatophyta</taxon>
        <taxon>Magnoliopsida</taxon>
        <taxon>eudicotyledons</taxon>
        <taxon>Gunneridae</taxon>
        <taxon>Pentapetalae</taxon>
        <taxon>rosids</taxon>
        <taxon>fabids</taxon>
        <taxon>Fabales</taxon>
        <taxon>Fabaceae</taxon>
        <taxon>Papilionoideae</taxon>
        <taxon>50 kb inversion clade</taxon>
        <taxon>NPAAA clade</taxon>
        <taxon>Hologalegina</taxon>
        <taxon>IRL clade</taxon>
        <taxon>Trifolieae</taxon>
        <taxon>Trifolium</taxon>
    </lineage>
</organism>
<dbReference type="EMBL" id="LXQA010464538">
    <property type="protein sequence ID" value="MCI53521.1"/>
    <property type="molecule type" value="Genomic_DNA"/>
</dbReference>
<keyword evidence="3" id="KW-1185">Reference proteome</keyword>
<proteinExistence type="predicted"/>
<feature type="compositionally biased region" description="Basic and acidic residues" evidence="1">
    <location>
        <begin position="24"/>
        <end position="52"/>
    </location>
</feature>
<evidence type="ECO:0000256" key="1">
    <source>
        <dbReference type="SAM" id="MobiDB-lite"/>
    </source>
</evidence>
<feature type="non-terminal residue" evidence="2">
    <location>
        <position position="1"/>
    </location>
</feature>
<dbReference type="AlphaFoldDB" id="A0A392SXD5"/>
<evidence type="ECO:0000313" key="3">
    <source>
        <dbReference type="Proteomes" id="UP000265520"/>
    </source>
</evidence>
<sequence>PYIQYKEHEAADAIRHSRAKHNPLRRESNHPPRESSHRDGGKKKNDKHREPRGPPNLFSNYTPLTVLCEHILSECHASEFRQGGIKFPKQVSAKPH</sequence>
<feature type="region of interest" description="Disordered" evidence="1">
    <location>
        <begin position="1"/>
        <end position="61"/>
    </location>
</feature>
<dbReference type="Proteomes" id="UP000265520">
    <property type="component" value="Unassembled WGS sequence"/>
</dbReference>
<feature type="compositionally biased region" description="Basic and acidic residues" evidence="1">
    <location>
        <begin position="1"/>
        <end position="15"/>
    </location>
</feature>
<protein>
    <submittedName>
        <fullName evidence="2">Uncharacterized protein</fullName>
    </submittedName>
</protein>
<accession>A0A392SXD5</accession>
<feature type="non-terminal residue" evidence="2">
    <location>
        <position position="96"/>
    </location>
</feature>